<comment type="function">
    <text evidence="1">Is involved in generating a small heat-stable compound (Nod), an acylated oligomer of N-acetylglucosamine, that stimulates mitosis in various plant protoplasts.</text>
</comment>
<dbReference type="Proteomes" id="UP000254889">
    <property type="component" value="Chromosome"/>
</dbReference>
<evidence type="ECO:0000313" key="6">
    <source>
        <dbReference type="EMBL" id="AXK83452.1"/>
    </source>
</evidence>
<dbReference type="SUPFAM" id="SSF88713">
    <property type="entry name" value="Glycoside hydrolase/deacetylase"/>
    <property type="match status" value="1"/>
</dbReference>
<evidence type="ECO:0000256" key="4">
    <source>
        <dbReference type="ARBA" id="ARBA00032976"/>
    </source>
</evidence>
<evidence type="ECO:0000256" key="2">
    <source>
        <dbReference type="ARBA" id="ARBA00010973"/>
    </source>
</evidence>
<dbReference type="PANTHER" id="PTHR43123">
    <property type="entry name" value="POLYSACCHARIDE DEACETYLASE-RELATED"/>
    <property type="match status" value="1"/>
</dbReference>
<evidence type="ECO:0000256" key="1">
    <source>
        <dbReference type="ARBA" id="ARBA00003236"/>
    </source>
</evidence>
<sequence length="292" mass="32769">MGYIGTHSGGEEIALPADFRWPGGRRLAVFFRCAFEGWSDGHWPGIGPMGNPLKPGFLDLNALGFAEYGHRRGIFRAMETLAAFNVKATIMLSGVMAERHPEIVRQLSDQGHDLVAHSYAMDVIPVYLSEEDERANIRRTVDLIVKATGGKRPTGWISPRGTPSQRTAKMLTEESFEWHGDSLNDDLPYLVKYDTGTIVAFSSNMECNDLPLYMRYGNPPKVMLEIFQDWLAYVRKHEQGPARLDPTIHSHVFGRPLGMSVFREMLEIATAADDIWVGTRSEAVKYILGQVR</sequence>
<dbReference type="OrthoDB" id="9787041at2"/>
<evidence type="ECO:0000313" key="7">
    <source>
        <dbReference type="Proteomes" id="UP000254889"/>
    </source>
</evidence>
<proteinExistence type="inferred from homology"/>
<protein>
    <recommendedName>
        <fullName evidence="3">Chitooligosaccharide deacetylase</fullName>
    </recommendedName>
    <alternativeName>
        <fullName evidence="4">Nodulation protein B</fullName>
    </alternativeName>
</protein>
<dbReference type="Pfam" id="PF01522">
    <property type="entry name" value="Polysacc_deac_1"/>
    <property type="match status" value="1"/>
</dbReference>
<feature type="domain" description="NodB homology" evidence="5">
    <location>
        <begin position="59"/>
        <end position="278"/>
    </location>
</feature>
<gene>
    <name evidence="6" type="ORF">DW352_24750</name>
</gene>
<dbReference type="PANTHER" id="PTHR43123:SF4">
    <property type="entry name" value="POLYSACCHARIDE DEACETYLASE"/>
    <property type="match status" value="1"/>
</dbReference>
<dbReference type="GO" id="GO:0016810">
    <property type="term" value="F:hydrolase activity, acting on carbon-nitrogen (but not peptide) bonds"/>
    <property type="evidence" value="ECO:0007669"/>
    <property type="project" value="InterPro"/>
</dbReference>
<evidence type="ECO:0000256" key="3">
    <source>
        <dbReference type="ARBA" id="ARBA00020071"/>
    </source>
</evidence>
<name>A0A346A2Q5_9HYPH</name>
<dbReference type="AlphaFoldDB" id="A0A346A2Q5"/>
<dbReference type="RefSeq" id="WP_115693831.1">
    <property type="nucleotide sequence ID" value="NZ_CP031417.1"/>
</dbReference>
<comment type="similarity">
    <text evidence="2">Belongs to the polysaccharide deacetylase family.</text>
</comment>
<dbReference type="KEGG" id="ptaw:DW352_24750"/>
<keyword evidence="7" id="KW-1185">Reference proteome</keyword>
<accession>A0A346A2Q5</accession>
<dbReference type="Gene3D" id="3.20.20.370">
    <property type="entry name" value="Glycoside hydrolase/deacetylase"/>
    <property type="match status" value="1"/>
</dbReference>
<dbReference type="InterPro" id="IPR011330">
    <property type="entry name" value="Glyco_hydro/deAcase_b/a-brl"/>
</dbReference>
<reference evidence="6 7" key="1">
    <citation type="submission" date="2018-07" db="EMBL/GenBank/DDBJ databases">
        <authorList>
            <person name="Quirk P.G."/>
            <person name="Krulwich T.A."/>
        </authorList>
    </citation>
    <scope>NUCLEOTIDE SEQUENCE [LARGE SCALE GENOMIC DNA]</scope>
    <source>
        <strain evidence="6 7">CC-BB4</strain>
    </source>
</reference>
<dbReference type="EMBL" id="CP031417">
    <property type="protein sequence ID" value="AXK83452.1"/>
    <property type="molecule type" value="Genomic_DNA"/>
</dbReference>
<dbReference type="PROSITE" id="PS51677">
    <property type="entry name" value="NODB"/>
    <property type="match status" value="1"/>
</dbReference>
<organism evidence="6 7">
    <name type="scientific">Pseudolabrys taiwanensis</name>
    <dbReference type="NCBI Taxonomy" id="331696"/>
    <lineage>
        <taxon>Bacteria</taxon>
        <taxon>Pseudomonadati</taxon>
        <taxon>Pseudomonadota</taxon>
        <taxon>Alphaproteobacteria</taxon>
        <taxon>Hyphomicrobiales</taxon>
        <taxon>Xanthobacteraceae</taxon>
        <taxon>Pseudolabrys</taxon>
    </lineage>
</organism>
<evidence type="ECO:0000259" key="5">
    <source>
        <dbReference type="PROSITE" id="PS51677"/>
    </source>
</evidence>
<dbReference type="InterPro" id="IPR002509">
    <property type="entry name" value="NODB_dom"/>
</dbReference>
<dbReference type="GO" id="GO:0005975">
    <property type="term" value="P:carbohydrate metabolic process"/>
    <property type="evidence" value="ECO:0007669"/>
    <property type="project" value="InterPro"/>
</dbReference>